<reference evidence="1" key="1">
    <citation type="journal article" date="2011" name="PLoS Biol.">
        <title>Gene gain and loss during evolution of obligate parasitism in the white rust pathogen of Arabidopsis thaliana.</title>
        <authorList>
            <person name="Kemen E."/>
            <person name="Gardiner A."/>
            <person name="Schultz-Larsen T."/>
            <person name="Kemen A.C."/>
            <person name="Balmuth A.L."/>
            <person name="Robert-Seilaniantz A."/>
            <person name="Bailey K."/>
            <person name="Holub E."/>
            <person name="Studholme D.J."/>
            <person name="Maclean D."/>
            <person name="Jones J.D."/>
        </authorList>
    </citation>
    <scope>NUCLEOTIDE SEQUENCE</scope>
</reference>
<evidence type="ECO:0000313" key="1">
    <source>
        <dbReference type="EMBL" id="CCA27348.1"/>
    </source>
</evidence>
<dbReference type="EMBL" id="FR824547">
    <property type="protein sequence ID" value="CCA27348.1"/>
    <property type="molecule type" value="Genomic_DNA"/>
</dbReference>
<sequence>MGMTFKEFPQLSTHLLHMNDLPVVKSLLKFRDHFDAILRSSTNDAERRVALSIPKTTQFCPADIVATMAMFTTTSPVPRDTSTTNPESVIKEQKWYTLTQQANPSRKYPYLLGTLISENDEYPSDYLIQEAKESNSEEVFTHKFVKKIRDGKLFRRGTHFKKKISSSLADYRKIALNHKRESKEVEGGPQMSNLEADISQADENIPSNFSLF</sequence>
<dbReference type="AlphaFoldDB" id="F0X0Q4"/>
<name>F0X0Q4_9STRA</name>
<dbReference type="HOGENOM" id="CLU_1301657_0_0_1"/>
<accession>F0X0Q4</accession>
<reference evidence="1" key="2">
    <citation type="submission" date="2011-02" db="EMBL/GenBank/DDBJ databases">
        <authorList>
            <person name="MacLean D."/>
        </authorList>
    </citation>
    <scope>NUCLEOTIDE SEQUENCE</scope>
</reference>
<gene>
    <name evidence="1" type="primary">AlNc14C512G11999</name>
    <name evidence="1" type="ORF">ALNC14_134920</name>
</gene>
<proteinExistence type="predicted"/>
<protein>
    <submittedName>
        <fullName evidence="1">AlNc14C512G11999 protein</fullName>
    </submittedName>
</protein>
<organism evidence="1">
    <name type="scientific">Albugo laibachii Nc14</name>
    <dbReference type="NCBI Taxonomy" id="890382"/>
    <lineage>
        <taxon>Eukaryota</taxon>
        <taxon>Sar</taxon>
        <taxon>Stramenopiles</taxon>
        <taxon>Oomycota</taxon>
        <taxon>Peronosporomycetes</taxon>
        <taxon>Albuginales</taxon>
        <taxon>Albuginaceae</taxon>
        <taxon>Albugo</taxon>
    </lineage>
</organism>